<dbReference type="Pfam" id="PF02581">
    <property type="entry name" value="TMP-TENI"/>
    <property type="match status" value="1"/>
</dbReference>
<evidence type="ECO:0000256" key="3">
    <source>
        <dbReference type="ARBA" id="ARBA00022679"/>
    </source>
</evidence>
<feature type="domain" description="Thiamine phosphate synthase/TenI" evidence="10">
    <location>
        <begin position="14"/>
        <end position="195"/>
    </location>
</feature>
<gene>
    <name evidence="11" type="primary">thiE_19</name>
    <name evidence="11" type="ORF">SDC9_64496</name>
</gene>
<dbReference type="PANTHER" id="PTHR20857">
    <property type="entry name" value="THIAMINE-PHOSPHATE PYROPHOSPHORYLASE"/>
    <property type="match status" value="1"/>
</dbReference>
<evidence type="ECO:0000259" key="10">
    <source>
        <dbReference type="Pfam" id="PF02581"/>
    </source>
</evidence>
<evidence type="ECO:0000256" key="5">
    <source>
        <dbReference type="ARBA" id="ARBA00022842"/>
    </source>
</evidence>
<comment type="catalytic activity">
    <reaction evidence="9">
        <text>2-[(2R,5Z)-2-carboxy-4-methylthiazol-5(2H)-ylidene]ethyl phosphate + 4-amino-2-methyl-5-(diphosphooxymethyl)pyrimidine + 2 H(+) = thiamine phosphate + CO2 + diphosphate</text>
        <dbReference type="Rhea" id="RHEA:47844"/>
        <dbReference type="ChEBI" id="CHEBI:15378"/>
        <dbReference type="ChEBI" id="CHEBI:16526"/>
        <dbReference type="ChEBI" id="CHEBI:33019"/>
        <dbReference type="ChEBI" id="CHEBI:37575"/>
        <dbReference type="ChEBI" id="CHEBI:57841"/>
        <dbReference type="ChEBI" id="CHEBI:62899"/>
        <dbReference type="EC" id="2.5.1.3"/>
    </reaction>
</comment>
<dbReference type="CDD" id="cd00564">
    <property type="entry name" value="TMP_TenI"/>
    <property type="match status" value="1"/>
</dbReference>
<organism evidence="11">
    <name type="scientific">bioreactor metagenome</name>
    <dbReference type="NCBI Taxonomy" id="1076179"/>
    <lineage>
        <taxon>unclassified sequences</taxon>
        <taxon>metagenomes</taxon>
        <taxon>ecological metagenomes</taxon>
    </lineage>
</organism>
<name>A0A644XPF6_9ZZZZ</name>
<dbReference type="InterPro" id="IPR034291">
    <property type="entry name" value="TMP_synthase"/>
</dbReference>
<proteinExistence type="inferred from homology"/>
<dbReference type="GO" id="GO:0004789">
    <property type="term" value="F:thiamine-phosphate diphosphorylase activity"/>
    <property type="evidence" value="ECO:0007669"/>
    <property type="project" value="UniProtKB-EC"/>
</dbReference>
<comment type="pathway">
    <text evidence="1">Cofactor biosynthesis; thiamine diphosphate biosynthesis; thiamine phosphate from 4-amino-2-methyl-5-diphosphomethylpyrimidine and 4-methyl-5-(2-phosphoethyl)-thiazole: step 1/1.</text>
</comment>
<accession>A0A644XPF6</accession>
<keyword evidence="3 11" id="KW-0808">Transferase</keyword>
<evidence type="ECO:0000256" key="8">
    <source>
        <dbReference type="ARBA" id="ARBA00047851"/>
    </source>
</evidence>
<dbReference type="SUPFAM" id="SSF51391">
    <property type="entry name" value="Thiamin phosphate synthase"/>
    <property type="match status" value="1"/>
</dbReference>
<protein>
    <recommendedName>
        <fullName evidence="2">thiamine phosphate synthase</fullName>
        <ecNumber evidence="2">2.5.1.3</ecNumber>
    </recommendedName>
</protein>
<dbReference type="GO" id="GO:0009229">
    <property type="term" value="P:thiamine diphosphate biosynthetic process"/>
    <property type="evidence" value="ECO:0007669"/>
    <property type="project" value="UniProtKB-UniPathway"/>
</dbReference>
<dbReference type="InterPro" id="IPR013785">
    <property type="entry name" value="Aldolase_TIM"/>
</dbReference>
<dbReference type="EMBL" id="VSSQ01002918">
    <property type="protein sequence ID" value="MPM18090.1"/>
    <property type="molecule type" value="Genomic_DNA"/>
</dbReference>
<evidence type="ECO:0000256" key="7">
    <source>
        <dbReference type="ARBA" id="ARBA00047334"/>
    </source>
</evidence>
<dbReference type="Gene3D" id="3.20.20.70">
    <property type="entry name" value="Aldolase class I"/>
    <property type="match status" value="1"/>
</dbReference>
<dbReference type="FunFam" id="3.20.20.70:FF:000096">
    <property type="entry name" value="Thiamine-phosphate synthase"/>
    <property type="match status" value="1"/>
</dbReference>
<reference evidence="11" key="1">
    <citation type="submission" date="2019-08" db="EMBL/GenBank/DDBJ databases">
        <authorList>
            <person name="Kucharzyk K."/>
            <person name="Murdoch R.W."/>
            <person name="Higgins S."/>
            <person name="Loffler F."/>
        </authorList>
    </citation>
    <scope>NUCLEOTIDE SEQUENCE</scope>
</reference>
<evidence type="ECO:0000256" key="2">
    <source>
        <dbReference type="ARBA" id="ARBA00012830"/>
    </source>
</evidence>
<dbReference type="NCBIfam" id="TIGR00693">
    <property type="entry name" value="thiE"/>
    <property type="match status" value="1"/>
</dbReference>
<keyword evidence="6" id="KW-0784">Thiamine biosynthesis</keyword>
<evidence type="ECO:0000256" key="6">
    <source>
        <dbReference type="ARBA" id="ARBA00022977"/>
    </source>
</evidence>
<dbReference type="EC" id="2.5.1.3" evidence="2"/>
<dbReference type="HAMAP" id="MF_00097">
    <property type="entry name" value="TMP_synthase"/>
    <property type="match status" value="1"/>
</dbReference>
<dbReference type="PANTHER" id="PTHR20857:SF23">
    <property type="entry name" value="THIAMINE BIOSYNTHETIC BIFUNCTIONAL ENZYME"/>
    <property type="match status" value="1"/>
</dbReference>
<evidence type="ECO:0000256" key="9">
    <source>
        <dbReference type="ARBA" id="ARBA00047883"/>
    </source>
</evidence>
<dbReference type="GO" id="GO:0009228">
    <property type="term" value="P:thiamine biosynthetic process"/>
    <property type="evidence" value="ECO:0007669"/>
    <property type="project" value="UniProtKB-KW"/>
</dbReference>
<dbReference type="GO" id="GO:0005737">
    <property type="term" value="C:cytoplasm"/>
    <property type="evidence" value="ECO:0007669"/>
    <property type="project" value="TreeGrafter"/>
</dbReference>
<dbReference type="InterPro" id="IPR036206">
    <property type="entry name" value="ThiamineP_synth_sf"/>
</dbReference>
<comment type="catalytic activity">
    <reaction evidence="8">
        <text>2-(2-carboxy-4-methylthiazol-5-yl)ethyl phosphate + 4-amino-2-methyl-5-(diphosphooxymethyl)pyrimidine + 2 H(+) = thiamine phosphate + CO2 + diphosphate</text>
        <dbReference type="Rhea" id="RHEA:47848"/>
        <dbReference type="ChEBI" id="CHEBI:15378"/>
        <dbReference type="ChEBI" id="CHEBI:16526"/>
        <dbReference type="ChEBI" id="CHEBI:33019"/>
        <dbReference type="ChEBI" id="CHEBI:37575"/>
        <dbReference type="ChEBI" id="CHEBI:57841"/>
        <dbReference type="ChEBI" id="CHEBI:62890"/>
        <dbReference type="EC" id="2.5.1.3"/>
    </reaction>
</comment>
<dbReference type="GO" id="GO:0046872">
    <property type="term" value="F:metal ion binding"/>
    <property type="evidence" value="ECO:0007669"/>
    <property type="project" value="UniProtKB-KW"/>
</dbReference>
<comment type="caution">
    <text evidence="11">The sequence shown here is derived from an EMBL/GenBank/DDBJ whole genome shotgun (WGS) entry which is preliminary data.</text>
</comment>
<keyword evidence="4" id="KW-0479">Metal-binding</keyword>
<evidence type="ECO:0000313" key="11">
    <source>
        <dbReference type="EMBL" id="MPM18090.1"/>
    </source>
</evidence>
<sequence length="218" mass="23761">MQNVQTMNRFDLSLYLVTDRSLALNRSLEYVVKEAAEGGVTMVQLREKDCSSKEFLNLAIQLKRCLKSFAIPLIINDRLDIALACDADGLHIGQNDIPYEIARRLLGKDKIIGLSVENIRDVIEANKLDVDYIGISPVFSTPTKTDTAEALGLDGVREITKLSEHPSVGIGGINLSNAHEVIAAGADGISVVSAIMSHPDPRLSAIQLKDIVVKNKLK</sequence>
<dbReference type="UniPathway" id="UPA00060">
    <property type="reaction ID" value="UER00141"/>
</dbReference>
<keyword evidence="5" id="KW-0460">Magnesium</keyword>
<evidence type="ECO:0000256" key="4">
    <source>
        <dbReference type="ARBA" id="ARBA00022723"/>
    </source>
</evidence>
<comment type="catalytic activity">
    <reaction evidence="7">
        <text>4-methyl-5-(2-phosphooxyethyl)-thiazole + 4-amino-2-methyl-5-(diphosphooxymethyl)pyrimidine + H(+) = thiamine phosphate + diphosphate</text>
        <dbReference type="Rhea" id="RHEA:22328"/>
        <dbReference type="ChEBI" id="CHEBI:15378"/>
        <dbReference type="ChEBI" id="CHEBI:33019"/>
        <dbReference type="ChEBI" id="CHEBI:37575"/>
        <dbReference type="ChEBI" id="CHEBI:57841"/>
        <dbReference type="ChEBI" id="CHEBI:58296"/>
        <dbReference type="EC" id="2.5.1.3"/>
    </reaction>
</comment>
<dbReference type="InterPro" id="IPR022998">
    <property type="entry name" value="ThiamineP_synth_TenI"/>
</dbReference>
<evidence type="ECO:0000256" key="1">
    <source>
        <dbReference type="ARBA" id="ARBA00005165"/>
    </source>
</evidence>
<dbReference type="AlphaFoldDB" id="A0A644XPF6"/>